<dbReference type="RefSeq" id="WP_082018241.1">
    <property type="nucleotide sequence ID" value="NZ_CP009056.1"/>
</dbReference>
<evidence type="ECO:0000256" key="3">
    <source>
        <dbReference type="ARBA" id="ARBA00022801"/>
    </source>
</evidence>
<dbReference type="PRINTS" id="PR00726">
    <property type="entry name" value="LEXASERPTASE"/>
</dbReference>
<dbReference type="GO" id="GO:0006355">
    <property type="term" value="P:regulation of DNA-templated transcription"/>
    <property type="evidence" value="ECO:0007669"/>
    <property type="project" value="InterPro"/>
</dbReference>
<sequence>MNRDNVNKIDLNQLLIKHPYATYILRVSGESMKDGRINDGNIIIVDSAKEPTHGDIVVAAINGEFTVKKLQLHPRLALIPMNPDYNPIYLDSLGDIDNNIIFGVVTHSIEKIS</sequence>
<dbReference type="Pfam" id="PF00717">
    <property type="entry name" value="Peptidase_S24"/>
    <property type="match status" value="1"/>
</dbReference>
<dbReference type="PANTHER" id="PTHR33516:SF2">
    <property type="entry name" value="LEXA REPRESSOR-RELATED"/>
    <property type="match status" value="1"/>
</dbReference>
<gene>
    <name evidence="9" type="ORF">FPB0191_01081</name>
</gene>
<dbReference type="STRING" id="1267021.FPB0191_01081"/>
<evidence type="ECO:0000256" key="5">
    <source>
        <dbReference type="ARBA" id="ARBA00023204"/>
    </source>
</evidence>
<feature type="domain" description="Peptidase S24/S26A/S26B/S26C" evidence="8">
    <location>
        <begin position="7"/>
        <end position="105"/>
    </location>
</feature>
<keyword evidence="5" id="KW-0234">DNA repair</keyword>
<dbReference type="AlphaFoldDB" id="A0A0A7S033"/>
<accession>A0A0A7S033</accession>
<dbReference type="EC" id="3.4.21.-" evidence="9"/>
<dbReference type="InterPro" id="IPR015927">
    <property type="entry name" value="Peptidase_S24_S26A/B/C"/>
</dbReference>
<evidence type="ECO:0000256" key="7">
    <source>
        <dbReference type="RuleBase" id="RU003991"/>
    </source>
</evidence>
<reference evidence="9 10" key="1">
    <citation type="journal article" date="2014" name="Appl. Environ. Microbiol.">
        <title>Gut symbionts from distinct hosts exhibit genotoxic activity via divergent colibactin biosynthetic pathways.</title>
        <authorList>
            <person name="Engel P."/>
            <person name="Vizcaino M.I."/>
            <person name="Crawford J.M."/>
        </authorList>
    </citation>
    <scope>NUCLEOTIDE SEQUENCE [LARGE SCALE GENOMIC DNA]</scope>
    <source>
        <strain evidence="9 10">PEB0191</strain>
    </source>
</reference>
<dbReference type="EMBL" id="CP009056">
    <property type="protein sequence ID" value="AJA44905.1"/>
    <property type="molecule type" value="Genomic_DNA"/>
</dbReference>
<evidence type="ECO:0000256" key="4">
    <source>
        <dbReference type="ARBA" id="ARBA00022813"/>
    </source>
</evidence>
<evidence type="ECO:0000256" key="6">
    <source>
        <dbReference type="ARBA" id="ARBA00023236"/>
    </source>
</evidence>
<dbReference type="Proteomes" id="UP000030901">
    <property type="component" value="Chromosome"/>
</dbReference>
<dbReference type="NCBIfam" id="NF007621">
    <property type="entry name" value="PRK10276.1"/>
    <property type="match status" value="1"/>
</dbReference>
<keyword evidence="2" id="KW-0227">DNA damage</keyword>
<dbReference type="SUPFAM" id="SSF51306">
    <property type="entry name" value="LexA/Signal peptidase"/>
    <property type="match status" value="1"/>
</dbReference>
<dbReference type="InterPro" id="IPR050077">
    <property type="entry name" value="LexA_repressor"/>
</dbReference>
<dbReference type="CDD" id="cd06529">
    <property type="entry name" value="S24_LexA-like"/>
    <property type="match status" value="1"/>
</dbReference>
<evidence type="ECO:0000313" key="9">
    <source>
        <dbReference type="EMBL" id="AJA44905.1"/>
    </source>
</evidence>
<keyword evidence="3 7" id="KW-0378">Hydrolase</keyword>
<keyword evidence="6" id="KW-0742">SOS response</keyword>
<evidence type="ECO:0000256" key="2">
    <source>
        <dbReference type="ARBA" id="ARBA00022763"/>
    </source>
</evidence>
<dbReference type="KEGG" id="fpp:FPB0191_01081"/>
<keyword evidence="4 7" id="KW-0068">Autocatalytic cleavage</keyword>
<evidence type="ECO:0000313" key="10">
    <source>
        <dbReference type="Proteomes" id="UP000030901"/>
    </source>
</evidence>
<name>A0A0A7S033_FRIPE</name>
<evidence type="ECO:0000259" key="8">
    <source>
        <dbReference type="Pfam" id="PF00717"/>
    </source>
</evidence>
<proteinExistence type="inferred from homology"/>
<keyword evidence="10" id="KW-1185">Reference proteome</keyword>
<dbReference type="GO" id="GO:0009432">
    <property type="term" value="P:SOS response"/>
    <property type="evidence" value="ECO:0007669"/>
    <property type="project" value="UniProtKB-KW"/>
</dbReference>
<organism evidence="9 10">
    <name type="scientific">Frischella perrara</name>
    <dbReference type="NCBI Taxonomy" id="1267021"/>
    <lineage>
        <taxon>Bacteria</taxon>
        <taxon>Pseudomonadati</taxon>
        <taxon>Pseudomonadota</taxon>
        <taxon>Gammaproteobacteria</taxon>
        <taxon>Orbales</taxon>
        <taxon>Orbaceae</taxon>
        <taxon>Frischella</taxon>
    </lineage>
</organism>
<dbReference type="Gene3D" id="2.10.109.10">
    <property type="entry name" value="Umud Fragment, subunit A"/>
    <property type="match status" value="1"/>
</dbReference>
<protein>
    <submittedName>
        <fullName evidence="9">SOS-response transcriptional repressor (RecA-mediated autopeptidase)</fullName>
        <ecNumber evidence="9">3.4.21.-</ecNumber>
    </submittedName>
</protein>
<dbReference type="GO" id="GO:0006281">
    <property type="term" value="P:DNA repair"/>
    <property type="evidence" value="ECO:0007669"/>
    <property type="project" value="UniProtKB-KW"/>
</dbReference>
<dbReference type="InterPro" id="IPR006197">
    <property type="entry name" value="Peptidase_S24_LexA"/>
</dbReference>
<dbReference type="HOGENOM" id="CLU_066192_0_6_6"/>
<dbReference type="InterPro" id="IPR036286">
    <property type="entry name" value="LexA/Signal_pep-like_sf"/>
</dbReference>
<dbReference type="GO" id="GO:0016787">
    <property type="term" value="F:hydrolase activity"/>
    <property type="evidence" value="ECO:0007669"/>
    <property type="project" value="UniProtKB-KW"/>
</dbReference>
<dbReference type="GO" id="GO:0003677">
    <property type="term" value="F:DNA binding"/>
    <property type="evidence" value="ECO:0007669"/>
    <property type="project" value="InterPro"/>
</dbReference>
<dbReference type="InterPro" id="IPR039418">
    <property type="entry name" value="LexA-like"/>
</dbReference>
<dbReference type="PANTHER" id="PTHR33516">
    <property type="entry name" value="LEXA REPRESSOR"/>
    <property type="match status" value="1"/>
</dbReference>
<dbReference type="OrthoDB" id="9787787at2"/>
<evidence type="ECO:0000256" key="1">
    <source>
        <dbReference type="ARBA" id="ARBA00007484"/>
    </source>
</evidence>
<comment type="similarity">
    <text evidence="1 7">Belongs to the peptidase S24 family.</text>
</comment>